<organism evidence="1">
    <name type="scientific">viral metagenome</name>
    <dbReference type="NCBI Taxonomy" id="1070528"/>
    <lineage>
        <taxon>unclassified sequences</taxon>
        <taxon>metagenomes</taxon>
        <taxon>organismal metagenomes</taxon>
    </lineage>
</organism>
<name>A0A6C0BC96_9ZZZZ</name>
<protein>
    <submittedName>
        <fullName evidence="1">Uncharacterized protein</fullName>
    </submittedName>
</protein>
<dbReference type="AlphaFoldDB" id="A0A6C0BC96"/>
<reference evidence="1" key="1">
    <citation type="journal article" date="2020" name="Nature">
        <title>Giant virus diversity and host interactions through global metagenomics.</title>
        <authorList>
            <person name="Schulz F."/>
            <person name="Roux S."/>
            <person name="Paez-Espino D."/>
            <person name="Jungbluth S."/>
            <person name="Walsh D.A."/>
            <person name="Denef V.J."/>
            <person name="McMahon K.D."/>
            <person name="Konstantinidis K.T."/>
            <person name="Eloe-Fadrosh E.A."/>
            <person name="Kyrpides N.C."/>
            <person name="Woyke T."/>
        </authorList>
    </citation>
    <scope>NUCLEOTIDE SEQUENCE</scope>
    <source>
        <strain evidence="1">GVMAG-M-3300010158-59</strain>
    </source>
</reference>
<accession>A0A6C0BC96</accession>
<proteinExistence type="predicted"/>
<evidence type="ECO:0000313" key="1">
    <source>
        <dbReference type="EMBL" id="QHS89108.1"/>
    </source>
</evidence>
<dbReference type="EMBL" id="MN739105">
    <property type="protein sequence ID" value="QHS89108.1"/>
    <property type="molecule type" value="Genomic_DNA"/>
</dbReference>
<sequence>MPGYQGSIGYNHLYGSVGSSPLFSFAQLYKIDESMKTNYVQQSSLGGGLPGFIPQQLQVSDDTNDYPQNRFILKEAWNTNYLRAKIPSTITPGDPKSGVPARAVTPFRAVTNAGDVLSRQNFSCGGPCQTFQSRPGMHGLKIRFGHIGKSCFTSDAYPSEAAIPSASCNVKYVYDSSDYSRYLKERAINKNFNNKSNGGNDYNASQSAWRAIRRY</sequence>